<protein>
    <submittedName>
        <fullName evidence="1">Uncharacterized protein</fullName>
    </submittedName>
</protein>
<evidence type="ECO:0000313" key="2">
    <source>
        <dbReference type="Proteomes" id="UP000196440"/>
    </source>
</evidence>
<dbReference type="RefSeq" id="WP_050322234.1">
    <property type="nucleotide sequence ID" value="NZ_NHOI01000011.1"/>
</dbReference>
<comment type="caution">
    <text evidence="1">The sequence shown here is derived from an EMBL/GenBank/DDBJ whole genome shotgun (WGS) entry which is preliminary data.</text>
</comment>
<gene>
    <name evidence="1" type="ORF">CBW57_09720</name>
</gene>
<organism evidence="1 2">
    <name type="scientific">Yersinia intermedia</name>
    <dbReference type="NCBI Taxonomy" id="631"/>
    <lineage>
        <taxon>Bacteria</taxon>
        <taxon>Pseudomonadati</taxon>
        <taxon>Pseudomonadota</taxon>
        <taxon>Gammaproteobacteria</taxon>
        <taxon>Enterobacterales</taxon>
        <taxon>Yersiniaceae</taxon>
        <taxon>Yersinia</taxon>
    </lineage>
</organism>
<proteinExistence type="predicted"/>
<dbReference type="Proteomes" id="UP000196440">
    <property type="component" value="Unassembled WGS sequence"/>
</dbReference>
<accession>A0A209A2R7</accession>
<reference evidence="1 2" key="1">
    <citation type="submission" date="2017-05" db="EMBL/GenBank/DDBJ databases">
        <title>Whole genome sequencing of Yersinia kristensenii.</title>
        <authorList>
            <person name="Campioni F."/>
        </authorList>
    </citation>
    <scope>NUCLEOTIDE SEQUENCE [LARGE SCALE GENOMIC DNA]</scope>
    <source>
        <strain evidence="1 2">CFSAN060536</strain>
    </source>
</reference>
<name>A0A209A2R7_YERIN</name>
<dbReference type="AlphaFoldDB" id="A0A209A2R7"/>
<evidence type="ECO:0000313" key="1">
    <source>
        <dbReference type="EMBL" id="OVZ87061.1"/>
    </source>
</evidence>
<dbReference type="EMBL" id="NHOI01000011">
    <property type="protein sequence ID" value="OVZ87061.1"/>
    <property type="molecule type" value="Genomic_DNA"/>
</dbReference>
<sequence length="64" mass="7008">MAKLTKLDLANILNDMATILDCAAILRGDPNEGTMLANELDAYVEDYAKTTAARIVKEEADHEI</sequence>